<reference evidence="1 2" key="1">
    <citation type="journal article" date="2018" name="Sci. Rep.">
        <title>Genomic diversity and distribution of Bifidobacterium longum subsp. longum across the human lifespan.</title>
        <authorList>
            <person name="Odamaki T."/>
            <person name="Bottacini F."/>
            <person name="Kato K."/>
            <person name="Mitsuyama E."/>
            <person name="Yoshida K."/>
            <person name="Horigome A."/>
            <person name="Xiao J.Z."/>
            <person name="van Sinderen D."/>
        </authorList>
    </citation>
    <scope>NUCLEOTIDE SEQUENCE [LARGE SCALE GENOMIC DNA]</scope>
    <source>
        <strain evidence="1 2">MCC10043</strain>
    </source>
</reference>
<dbReference type="Gene3D" id="2.80.10.50">
    <property type="match status" value="1"/>
</dbReference>
<dbReference type="AlphaFoldDB" id="A0AB38IDN1"/>
<gene>
    <name evidence="1" type="ORF">MCC10043_2006</name>
</gene>
<evidence type="ECO:0000313" key="1">
    <source>
        <dbReference type="EMBL" id="TCE38796.1"/>
    </source>
</evidence>
<dbReference type="EMBL" id="SHQU01000043">
    <property type="protein sequence ID" value="TCE38796.1"/>
    <property type="molecule type" value="Genomic_DNA"/>
</dbReference>
<proteinExistence type="predicted"/>
<dbReference type="SUPFAM" id="SSF50370">
    <property type="entry name" value="Ricin B-like lectins"/>
    <property type="match status" value="1"/>
</dbReference>
<sequence length="32" mass="3661">MYDLENGSTINGANVQLYSSNGTNARRWMLRK</sequence>
<comment type="caution">
    <text evidence="1">The sequence shown here is derived from an EMBL/GenBank/DDBJ whole genome shotgun (WGS) entry which is preliminary data.</text>
</comment>
<dbReference type="Proteomes" id="UP000292260">
    <property type="component" value="Unassembled WGS sequence"/>
</dbReference>
<organism evidence="1 2">
    <name type="scientific">Bifidobacterium longum subsp. longum</name>
    <dbReference type="NCBI Taxonomy" id="1679"/>
    <lineage>
        <taxon>Bacteria</taxon>
        <taxon>Bacillati</taxon>
        <taxon>Actinomycetota</taxon>
        <taxon>Actinomycetes</taxon>
        <taxon>Bifidobacteriales</taxon>
        <taxon>Bifidobacteriaceae</taxon>
        <taxon>Bifidobacterium</taxon>
    </lineage>
</organism>
<accession>A0AB38IDN1</accession>
<protein>
    <submittedName>
        <fullName evidence="1">1,4-beta-N-acetylmuramidase</fullName>
    </submittedName>
</protein>
<evidence type="ECO:0000313" key="2">
    <source>
        <dbReference type="Proteomes" id="UP000292260"/>
    </source>
</evidence>
<name>A0AB38IDN1_BIFLL</name>
<dbReference type="InterPro" id="IPR035992">
    <property type="entry name" value="Ricin_B-like_lectins"/>
</dbReference>